<dbReference type="EMBL" id="JAHFXS010001985">
    <property type="protein sequence ID" value="KAG9974511.1"/>
    <property type="molecule type" value="Genomic_DNA"/>
</dbReference>
<dbReference type="CDD" id="cd09917">
    <property type="entry name" value="F-box_SF"/>
    <property type="match status" value="1"/>
</dbReference>
<keyword evidence="3" id="KW-1185">Reference proteome</keyword>
<sequence>MLHFPSTTNPFAPNKPPPHLPNEILQRIAQLADDEDLPALRATSRVFRDEIETRFADAYFTNVYYPATPEDLERLTKIAEHPLFSQKVRNCIAIIKKSLGRYDDFELEKPLGDIAAVMQGRNFGVSLVEDQSHYTRYYAAWEYAEELAFYGLERFTVDVYCPSGSALDDAYFLVELGRLQVELSQSCVFVIRFLHNKARNSPALATFEVSHCGRKITSIGWDNYFTMAQSTEDELIEIDFSQWKMPGSNPRDSLQHIVKCHSHFLRCLIVRDAHATSSWKYKELIDVIMSCRLDFCHLSNLTSSGDGVEAGGTDNIRACLQDMEWTGKTEDRIISMA</sequence>
<proteinExistence type="predicted"/>
<dbReference type="Proteomes" id="UP000729357">
    <property type="component" value="Unassembled WGS sequence"/>
</dbReference>
<evidence type="ECO:0000259" key="1">
    <source>
        <dbReference type="PROSITE" id="PS50181"/>
    </source>
</evidence>
<dbReference type="PROSITE" id="PS50181">
    <property type="entry name" value="FBOX"/>
    <property type="match status" value="1"/>
</dbReference>
<dbReference type="AlphaFoldDB" id="A0A9P8FIR3"/>
<evidence type="ECO:0000313" key="3">
    <source>
        <dbReference type="Proteomes" id="UP000729357"/>
    </source>
</evidence>
<reference evidence="2" key="2">
    <citation type="submission" date="2021-08" db="EMBL/GenBank/DDBJ databases">
        <authorList>
            <person name="Gostincar C."/>
            <person name="Sun X."/>
            <person name="Song Z."/>
            <person name="Gunde-Cimerman N."/>
        </authorList>
    </citation>
    <scope>NUCLEOTIDE SEQUENCE</scope>
    <source>
        <strain evidence="2">EXF-9298</strain>
    </source>
</reference>
<evidence type="ECO:0000313" key="2">
    <source>
        <dbReference type="EMBL" id="KAG9974511.1"/>
    </source>
</evidence>
<comment type="caution">
    <text evidence="2">The sequence shown here is derived from an EMBL/GenBank/DDBJ whole genome shotgun (WGS) entry which is preliminary data.</text>
</comment>
<feature type="non-terminal residue" evidence="2">
    <location>
        <position position="337"/>
    </location>
</feature>
<feature type="domain" description="F-box" evidence="1">
    <location>
        <begin position="14"/>
        <end position="63"/>
    </location>
</feature>
<protein>
    <recommendedName>
        <fullName evidence="1">F-box domain-containing protein</fullName>
    </recommendedName>
</protein>
<accession>A0A9P8FIR3</accession>
<name>A0A9P8FIR3_AURME</name>
<dbReference type="InterPro" id="IPR001810">
    <property type="entry name" value="F-box_dom"/>
</dbReference>
<organism evidence="2 3">
    <name type="scientific">Aureobasidium melanogenum</name>
    <name type="common">Aureobasidium pullulans var. melanogenum</name>
    <dbReference type="NCBI Taxonomy" id="46634"/>
    <lineage>
        <taxon>Eukaryota</taxon>
        <taxon>Fungi</taxon>
        <taxon>Dikarya</taxon>
        <taxon>Ascomycota</taxon>
        <taxon>Pezizomycotina</taxon>
        <taxon>Dothideomycetes</taxon>
        <taxon>Dothideomycetidae</taxon>
        <taxon>Dothideales</taxon>
        <taxon>Saccotheciaceae</taxon>
        <taxon>Aureobasidium</taxon>
    </lineage>
</organism>
<reference evidence="2" key="1">
    <citation type="journal article" date="2021" name="J Fungi (Basel)">
        <title>Virulence traits and population genomics of the black yeast Aureobasidium melanogenum.</title>
        <authorList>
            <person name="Cernosa A."/>
            <person name="Sun X."/>
            <person name="Gostincar C."/>
            <person name="Fang C."/>
            <person name="Gunde-Cimerman N."/>
            <person name="Song Z."/>
        </authorList>
    </citation>
    <scope>NUCLEOTIDE SEQUENCE</scope>
    <source>
        <strain evidence="2">EXF-9298</strain>
    </source>
</reference>
<gene>
    <name evidence="2" type="ORF">KCU98_g11947</name>
</gene>